<organism evidence="1 2">
    <name type="scientific">Glossina austeni</name>
    <name type="common">Savannah tsetse fly</name>
    <dbReference type="NCBI Taxonomy" id="7395"/>
    <lineage>
        <taxon>Eukaryota</taxon>
        <taxon>Metazoa</taxon>
        <taxon>Ecdysozoa</taxon>
        <taxon>Arthropoda</taxon>
        <taxon>Hexapoda</taxon>
        <taxon>Insecta</taxon>
        <taxon>Pterygota</taxon>
        <taxon>Neoptera</taxon>
        <taxon>Endopterygota</taxon>
        <taxon>Diptera</taxon>
        <taxon>Brachycera</taxon>
        <taxon>Muscomorpha</taxon>
        <taxon>Hippoboscoidea</taxon>
        <taxon>Glossinidae</taxon>
        <taxon>Glossina</taxon>
    </lineage>
</organism>
<reference evidence="1" key="1">
    <citation type="submission" date="2020-05" db="UniProtKB">
        <authorList>
            <consortium name="EnsemblMetazoa"/>
        </authorList>
    </citation>
    <scope>IDENTIFICATION</scope>
    <source>
        <strain evidence="1">TTRI</strain>
    </source>
</reference>
<protein>
    <submittedName>
        <fullName evidence="1">Uncharacterized protein</fullName>
    </submittedName>
</protein>
<dbReference type="VEuPathDB" id="VectorBase:GAUT023217"/>
<dbReference type="Proteomes" id="UP000078200">
    <property type="component" value="Unassembled WGS sequence"/>
</dbReference>
<dbReference type="EnsemblMetazoa" id="GAUT023217-RA">
    <property type="protein sequence ID" value="GAUT023217-PA"/>
    <property type="gene ID" value="GAUT023217"/>
</dbReference>
<dbReference type="AlphaFoldDB" id="A0A1A9V1Z0"/>
<evidence type="ECO:0000313" key="2">
    <source>
        <dbReference type="Proteomes" id="UP000078200"/>
    </source>
</evidence>
<sequence length="116" mass="13402">MHFLQRIGFPNAFRNEWGKYHNCMRLRNGKEKTSSVAGHKSMAVTSKYGTLANGLKQLPTSKTFIFSGTFFIYRHCEQSNPIQDSNKRCSRDLFSKEEFVNLQNFKQNLEVAICSN</sequence>
<evidence type="ECO:0000313" key="1">
    <source>
        <dbReference type="EnsemblMetazoa" id="GAUT023217-PA"/>
    </source>
</evidence>
<accession>A0A1A9V1Z0</accession>
<proteinExistence type="predicted"/>
<keyword evidence="2" id="KW-1185">Reference proteome</keyword>
<name>A0A1A9V1Z0_GLOAU</name>